<comment type="caution">
    <text evidence="2">The sequence shown here is derived from an EMBL/GenBank/DDBJ whole genome shotgun (WGS) entry which is preliminary data.</text>
</comment>
<sequence length="130" mass="14390">MNKKKLLVCALALSTVGVLSTIDTAGVLPFSAQTVQAETTKIENHKVDNKVIPGEGTIIHVDMTVEKVPVNTYVDIYADLVNAKTGQITKKIISVQCFINRLFQSLNKVGIIFIMFQTVNITYNFMGRKE</sequence>
<dbReference type="AlphaFoldDB" id="F9HB37"/>
<evidence type="ECO:0000313" key="2">
    <source>
        <dbReference type="EMBL" id="EGP69452.1"/>
    </source>
</evidence>
<name>F9HB37_STRMT</name>
<evidence type="ECO:0000313" key="3">
    <source>
        <dbReference type="Proteomes" id="UP000003815"/>
    </source>
</evidence>
<gene>
    <name evidence="2" type="ORF">HMPREF9958_1753</name>
</gene>
<dbReference type="Proteomes" id="UP000003815">
    <property type="component" value="Unassembled WGS sequence"/>
</dbReference>
<evidence type="ECO:0000256" key="1">
    <source>
        <dbReference type="SAM" id="SignalP"/>
    </source>
</evidence>
<organism evidence="2 3">
    <name type="scientific">Streptococcus mitis SK1073</name>
    <dbReference type="NCBI Taxonomy" id="1008452"/>
    <lineage>
        <taxon>Bacteria</taxon>
        <taxon>Bacillati</taxon>
        <taxon>Bacillota</taxon>
        <taxon>Bacilli</taxon>
        <taxon>Lactobacillales</taxon>
        <taxon>Streptococcaceae</taxon>
        <taxon>Streptococcus</taxon>
        <taxon>Streptococcus mitis group</taxon>
    </lineage>
</organism>
<accession>F9HB37</accession>
<feature type="signal peptide" evidence="1">
    <location>
        <begin position="1"/>
        <end position="25"/>
    </location>
</feature>
<reference evidence="2 3" key="1">
    <citation type="submission" date="2011-05" db="EMBL/GenBank/DDBJ databases">
        <authorList>
            <person name="Durkin A.S."/>
            <person name="Radune D."/>
            <person name="Hostetler J."/>
            <person name="Torralba M."/>
            <person name="Gillis M."/>
            <person name="Methe B."/>
            <person name="Sutton G."/>
            <person name="Nelson K.E."/>
        </authorList>
    </citation>
    <scope>NUCLEOTIDE SEQUENCE [LARGE SCALE GENOMIC DNA]</scope>
    <source>
        <strain evidence="2 3">SK1073</strain>
    </source>
</reference>
<dbReference type="PATRIC" id="fig|1008452.3.peg.853"/>
<protein>
    <submittedName>
        <fullName evidence="2">Uncharacterized protein</fullName>
    </submittedName>
</protein>
<keyword evidence="1" id="KW-0732">Signal</keyword>
<dbReference type="EMBL" id="AFQT01000026">
    <property type="protein sequence ID" value="EGP69452.1"/>
    <property type="molecule type" value="Genomic_DNA"/>
</dbReference>
<feature type="chain" id="PRO_5038703525" evidence="1">
    <location>
        <begin position="26"/>
        <end position="130"/>
    </location>
</feature>
<proteinExistence type="predicted"/>